<proteinExistence type="predicted"/>
<keyword evidence="3" id="KW-1185">Reference proteome</keyword>
<dbReference type="AlphaFoldDB" id="A0A9N9LZB3"/>
<evidence type="ECO:0000259" key="1">
    <source>
        <dbReference type="Pfam" id="PF07727"/>
    </source>
</evidence>
<dbReference type="Proteomes" id="UP000701801">
    <property type="component" value="Unassembled WGS sequence"/>
</dbReference>
<dbReference type="Pfam" id="PF07727">
    <property type="entry name" value="RVT_2"/>
    <property type="match status" value="1"/>
</dbReference>
<evidence type="ECO:0000313" key="2">
    <source>
        <dbReference type="EMBL" id="CAG8982593.1"/>
    </source>
</evidence>
<organism evidence="2 3">
    <name type="scientific">Hymenoscyphus albidus</name>
    <dbReference type="NCBI Taxonomy" id="595503"/>
    <lineage>
        <taxon>Eukaryota</taxon>
        <taxon>Fungi</taxon>
        <taxon>Dikarya</taxon>
        <taxon>Ascomycota</taxon>
        <taxon>Pezizomycotina</taxon>
        <taxon>Leotiomycetes</taxon>
        <taxon>Helotiales</taxon>
        <taxon>Helotiaceae</taxon>
        <taxon>Hymenoscyphus</taxon>
    </lineage>
</organism>
<dbReference type="InterPro" id="IPR013103">
    <property type="entry name" value="RVT_2"/>
</dbReference>
<dbReference type="OrthoDB" id="3562068at2759"/>
<sequence length="140" mass="16140">MWVCAYKFDENGYILKFKARICARGDLQWTDQETYAATLAAQTFRATTAIIAAYDLETRSYDVINAYVNARLKQPIRCKCPEGYEQSGLEWEVIMALYGLKESARLWYDDIVKTLAEFDLYPVPGVHCLFSNSWLTLNLL</sequence>
<protein>
    <recommendedName>
        <fullName evidence="1">Reverse transcriptase Ty1/copia-type domain-containing protein</fullName>
    </recommendedName>
</protein>
<gene>
    <name evidence="2" type="ORF">HYALB_00014071</name>
</gene>
<name>A0A9N9LZB3_9HELO</name>
<feature type="domain" description="Reverse transcriptase Ty1/copia-type" evidence="1">
    <location>
        <begin position="2"/>
        <end position="132"/>
    </location>
</feature>
<accession>A0A9N9LZB3</accession>
<dbReference type="EMBL" id="CAJVRM010000656">
    <property type="protein sequence ID" value="CAG8982593.1"/>
    <property type="molecule type" value="Genomic_DNA"/>
</dbReference>
<comment type="caution">
    <text evidence="2">The sequence shown here is derived from an EMBL/GenBank/DDBJ whole genome shotgun (WGS) entry which is preliminary data.</text>
</comment>
<evidence type="ECO:0000313" key="3">
    <source>
        <dbReference type="Proteomes" id="UP000701801"/>
    </source>
</evidence>
<reference evidence="2" key="1">
    <citation type="submission" date="2021-07" db="EMBL/GenBank/DDBJ databases">
        <authorList>
            <person name="Durling M."/>
        </authorList>
    </citation>
    <scope>NUCLEOTIDE SEQUENCE</scope>
</reference>